<evidence type="ECO:0000256" key="1">
    <source>
        <dbReference type="SAM" id="MobiDB-lite"/>
    </source>
</evidence>
<organism evidence="2 3">
    <name type="scientific">Trema orientale</name>
    <name type="common">Charcoal tree</name>
    <name type="synonym">Celtis orientalis</name>
    <dbReference type="NCBI Taxonomy" id="63057"/>
    <lineage>
        <taxon>Eukaryota</taxon>
        <taxon>Viridiplantae</taxon>
        <taxon>Streptophyta</taxon>
        <taxon>Embryophyta</taxon>
        <taxon>Tracheophyta</taxon>
        <taxon>Spermatophyta</taxon>
        <taxon>Magnoliopsida</taxon>
        <taxon>eudicotyledons</taxon>
        <taxon>Gunneridae</taxon>
        <taxon>Pentapetalae</taxon>
        <taxon>rosids</taxon>
        <taxon>fabids</taxon>
        <taxon>Rosales</taxon>
        <taxon>Cannabaceae</taxon>
        <taxon>Trema</taxon>
    </lineage>
</organism>
<feature type="compositionally biased region" description="Low complexity" evidence="1">
    <location>
        <begin position="1"/>
        <end position="21"/>
    </location>
</feature>
<dbReference type="EMBL" id="JXTC01000119">
    <property type="protein sequence ID" value="PON87313.1"/>
    <property type="molecule type" value="Genomic_DNA"/>
</dbReference>
<dbReference type="InParanoid" id="A0A2P5EP46"/>
<accession>A0A2P5EP46</accession>
<protein>
    <submittedName>
        <fullName evidence="2">Uncharacterized protein</fullName>
    </submittedName>
</protein>
<evidence type="ECO:0000313" key="3">
    <source>
        <dbReference type="Proteomes" id="UP000237000"/>
    </source>
</evidence>
<dbReference type="AlphaFoldDB" id="A0A2P5EP46"/>
<gene>
    <name evidence="2" type="ORF">TorRG33x02_169490</name>
</gene>
<feature type="region of interest" description="Disordered" evidence="1">
    <location>
        <begin position="1"/>
        <end position="44"/>
    </location>
</feature>
<proteinExistence type="predicted"/>
<keyword evidence="3" id="KW-1185">Reference proteome</keyword>
<evidence type="ECO:0000313" key="2">
    <source>
        <dbReference type="EMBL" id="PON87313.1"/>
    </source>
</evidence>
<sequence length="104" mass="10852">MTRLSSSSSSSPSTLSPAGSPETTAISRTLPMPPSPRSHAAAPHELLVGLGLPEAADHGPDQAHWGVYGLSQARAALVGRELACVVLPQHGLCFGLSHYSRYHT</sequence>
<dbReference type="Proteomes" id="UP000237000">
    <property type="component" value="Unassembled WGS sequence"/>
</dbReference>
<name>A0A2P5EP46_TREOI</name>
<reference evidence="3" key="1">
    <citation type="submission" date="2016-06" db="EMBL/GenBank/DDBJ databases">
        <title>Parallel loss of symbiosis genes in relatives of nitrogen-fixing non-legume Parasponia.</title>
        <authorList>
            <person name="Van Velzen R."/>
            <person name="Holmer R."/>
            <person name="Bu F."/>
            <person name="Rutten L."/>
            <person name="Van Zeijl A."/>
            <person name="Liu W."/>
            <person name="Santuari L."/>
            <person name="Cao Q."/>
            <person name="Sharma T."/>
            <person name="Shen D."/>
            <person name="Roswanjaya Y."/>
            <person name="Wardhani T."/>
            <person name="Kalhor M.S."/>
            <person name="Jansen J."/>
            <person name="Van den Hoogen J."/>
            <person name="Gungor B."/>
            <person name="Hartog M."/>
            <person name="Hontelez J."/>
            <person name="Verver J."/>
            <person name="Yang W.-C."/>
            <person name="Schijlen E."/>
            <person name="Repin R."/>
            <person name="Schilthuizen M."/>
            <person name="Schranz E."/>
            <person name="Heidstra R."/>
            <person name="Miyata K."/>
            <person name="Fedorova E."/>
            <person name="Kohlen W."/>
            <person name="Bisseling T."/>
            <person name="Smit S."/>
            <person name="Geurts R."/>
        </authorList>
    </citation>
    <scope>NUCLEOTIDE SEQUENCE [LARGE SCALE GENOMIC DNA]</scope>
    <source>
        <strain evidence="3">cv. RG33-2</strain>
    </source>
</reference>
<comment type="caution">
    <text evidence="2">The sequence shown here is derived from an EMBL/GenBank/DDBJ whole genome shotgun (WGS) entry which is preliminary data.</text>
</comment>